<dbReference type="Gene3D" id="1.20.140.150">
    <property type="match status" value="1"/>
</dbReference>
<proteinExistence type="predicted"/>
<feature type="region of interest" description="Disordered" evidence="5">
    <location>
        <begin position="154"/>
        <end position="173"/>
    </location>
</feature>
<evidence type="ECO:0000256" key="4">
    <source>
        <dbReference type="ARBA" id="ARBA00023136"/>
    </source>
</evidence>
<protein>
    <submittedName>
        <fullName evidence="8">Uncharacterized protein</fullName>
    </submittedName>
</protein>
<gene>
    <name evidence="8" type="ORF">GPM918_LOCUS18305</name>
    <name evidence="7" type="ORF">OVA965_LOCUS8789</name>
    <name evidence="10" type="ORF">SRO942_LOCUS18302</name>
    <name evidence="9" type="ORF">TMI583_LOCUS8785</name>
</gene>
<dbReference type="Proteomes" id="UP000677228">
    <property type="component" value="Unassembled WGS sequence"/>
</dbReference>
<name>A0A814NI93_9BILA</name>
<dbReference type="InterPro" id="IPR004031">
    <property type="entry name" value="PMP22/EMP/MP20/Claudin"/>
</dbReference>
<dbReference type="Pfam" id="PF00822">
    <property type="entry name" value="PMP22_Claudin"/>
    <property type="match status" value="1"/>
</dbReference>
<evidence type="ECO:0000313" key="9">
    <source>
        <dbReference type="EMBL" id="CAF3667533.1"/>
    </source>
</evidence>
<dbReference type="Proteomes" id="UP000663829">
    <property type="component" value="Unassembled WGS sequence"/>
</dbReference>
<dbReference type="EMBL" id="CAJOBC010005257">
    <property type="protein sequence ID" value="CAF3857404.1"/>
    <property type="molecule type" value="Genomic_DNA"/>
</dbReference>
<feature type="compositionally biased region" description="Low complexity" evidence="5">
    <location>
        <begin position="163"/>
        <end position="172"/>
    </location>
</feature>
<dbReference type="EMBL" id="CAJNOQ010005257">
    <property type="protein sequence ID" value="CAF1091924.1"/>
    <property type="molecule type" value="Genomic_DNA"/>
</dbReference>
<evidence type="ECO:0000313" key="7">
    <source>
        <dbReference type="EMBL" id="CAF0884341.1"/>
    </source>
</evidence>
<evidence type="ECO:0000256" key="2">
    <source>
        <dbReference type="ARBA" id="ARBA00022692"/>
    </source>
</evidence>
<dbReference type="Proteomes" id="UP000681722">
    <property type="component" value="Unassembled WGS sequence"/>
</dbReference>
<keyword evidence="4 6" id="KW-0472">Membrane</keyword>
<feature type="transmembrane region" description="Helical" evidence="6">
    <location>
        <begin position="123"/>
        <end position="146"/>
    </location>
</feature>
<comment type="subcellular location">
    <subcellularLocation>
        <location evidence="1">Membrane</location>
        <topology evidence="1">Multi-pass membrane protein</topology>
    </subcellularLocation>
</comment>
<comment type="caution">
    <text evidence="8">The sequence shown here is derived from an EMBL/GenBank/DDBJ whole genome shotgun (WGS) entry which is preliminary data.</text>
</comment>
<evidence type="ECO:0000256" key="3">
    <source>
        <dbReference type="ARBA" id="ARBA00022989"/>
    </source>
</evidence>
<dbReference type="Proteomes" id="UP000682733">
    <property type="component" value="Unassembled WGS sequence"/>
</dbReference>
<accession>A0A814NI93</accession>
<feature type="transmembrane region" description="Helical" evidence="6">
    <location>
        <begin position="6"/>
        <end position="32"/>
    </location>
</feature>
<dbReference type="EMBL" id="CAJNOK010003009">
    <property type="protein sequence ID" value="CAF0884341.1"/>
    <property type="molecule type" value="Genomic_DNA"/>
</dbReference>
<evidence type="ECO:0000256" key="6">
    <source>
        <dbReference type="SAM" id="Phobius"/>
    </source>
</evidence>
<reference evidence="8" key="1">
    <citation type="submission" date="2021-02" db="EMBL/GenBank/DDBJ databases">
        <authorList>
            <person name="Nowell W R."/>
        </authorList>
    </citation>
    <scope>NUCLEOTIDE SEQUENCE</scope>
</reference>
<evidence type="ECO:0000256" key="1">
    <source>
        <dbReference type="ARBA" id="ARBA00004141"/>
    </source>
</evidence>
<evidence type="ECO:0000313" key="8">
    <source>
        <dbReference type="EMBL" id="CAF1091924.1"/>
    </source>
</evidence>
<keyword evidence="11" id="KW-1185">Reference proteome</keyword>
<evidence type="ECO:0000313" key="11">
    <source>
        <dbReference type="Proteomes" id="UP000663829"/>
    </source>
</evidence>
<evidence type="ECO:0000313" key="10">
    <source>
        <dbReference type="EMBL" id="CAF3857404.1"/>
    </source>
</evidence>
<dbReference type="GO" id="GO:0016020">
    <property type="term" value="C:membrane"/>
    <property type="evidence" value="ECO:0007669"/>
    <property type="project" value="UniProtKB-SubCell"/>
</dbReference>
<organism evidence="8 11">
    <name type="scientific">Didymodactylos carnosus</name>
    <dbReference type="NCBI Taxonomy" id="1234261"/>
    <lineage>
        <taxon>Eukaryota</taxon>
        <taxon>Metazoa</taxon>
        <taxon>Spiralia</taxon>
        <taxon>Gnathifera</taxon>
        <taxon>Rotifera</taxon>
        <taxon>Eurotatoria</taxon>
        <taxon>Bdelloidea</taxon>
        <taxon>Philodinida</taxon>
        <taxon>Philodinidae</taxon>
        <taxon>Didymodactylos</taxon>
    </lineage>
</organism>
<dbReference type="EMBL" id="CAJOBA010003010">
    <property type="protein sequence ID" value="CAF3667533.1"/>
    <property type="molecule type" value="Genomic_DNA"/>
</dbReference>
<evidence type="ECO:0000256" key="5">
    <source>
        <dbReference type="SAM" id="MobiDB-lite"/>
    </source>
</evidence>
<sequence>MALPRIFPFIGAVVAIAAVVLTVIGVSTDYWFSTSVFHSGLWRKCLAHTACSETKEASRSAAMAISALIAMAIAGLLAIVSGILYNKTDGSNNVARLCGSLRLREITTEEETVEVTKTNSVEIIIAAVSTGATLLGVLGTIVYNFAKKCCKSKGSDKRKRASSDSGATSTSAVGRVKSFQQNIQKQQQKLFQPSDEFSMSIKRKLSNFEYVDPSWWQTTKRIKNSIENRNIYVIPSSNPTRNFVSAASSRPNFYSVRIDTVDRTNIDPKLLPYLIVEKSSKDGTGVFRLACQYGKLVSLFSVQDLVDLKSSCPQELRQTDVNALGNVTFIEACKLYAQVVQHAIVKVNAL</sequence>
<keyword evidence="2 6" id="KW-0812">Transmembrane</keyword>
<keyword evidence="3 6" id="KW-1133">Transmembrane helix</keyword>
<dbReference type="AlphaFoldDB" id="A0A814NI93"/>
<feature type="transmembrane region" description="Helical" evidence="6">
    <location>
        <begin position="62"/>
        <end position="85"/>
    </location>
</feature>